<dbReference type="InterPro" id="IPR007939">
    <property type="entry name" value="Cu-R_B_prcur"/>
</dbReference>
<feature type="chain" id="PRO_5030551160" evidence="1">
    <location>
        <begin position="25"/>
        <end position="238"/>
    </location>
</feature>
<comment type="caution">
    <text evidence="2">The sequence shown here is derived from an EMBL/GenBank/DDBJ whole genome shotgun (WGS) entry which is preliminary data.</text>
</comment>
<feature type="signal peptide" evidence="1">
    <location>
        <begin position="1"/>
        <end position="24"/>
    </location>
</feature>
<keyword evidence="1" id="KW-0732">Signal</keyword>
<proteinExistence type="predicted"/>
<sequence length="238" mass="26713">MKLLKTHRIYLFSFGLLLANPSFAAMEDDPLLTKIMIDKLEITDNDKEGNPTLVWETEAWIGKDLNKLWLKSSGERNNGKQETSTSALYSRAIDPYWDFQVGLLHDTTPDAKRNYAEFGIKGVAPYYFETDASIAVGKNGHSKLSVSSEYELMLTQQLVLSPEIEFTAYGKSDSKMGIGSGLSSAEAGLRLRYEIKREFAPYIGVNFSKKFGQSADFAKEEGEETSDTQFVIGIRAWF</sequence>
<dbReference type="AlphaFoldDB" id="A0A7V2SY48"/>
<dbReference type="GO" id="GO:0005507">
    <property type="term" value="F:copper ion binding"/>
    <property type="evidence" value="ECO:0007669"/>
    <property type="project" value="InterPro"/>
</dbReference>
<organism evidence="2">
    <name type="scientific">Leucothrix mucor</name>
    <dbReference type="NCBI Taxonomy" id="45248"/>
    <lineage>
        <taxon>Bacteria</taxon>
        <taxon>Pseudomonadati</taxon>
        <taxon>Pseudomonadota</taxon>
        <taxon>Gammaproteobacteria</taxon>
        <taxon>Thiotrichales</taxon>
        <taxon>Thiotrichaceae</taxon>
        <taxon>Leucothrix</taxon>
    </lineage>
</organism>
<evidence type="ECO:0000256" key="1">
    <source>
        <dbReference type="SAM" id="SignalP"/>
    </source>
</evidence>
<dbReference type="EMBL" id="DRMS01000077">
    <property type="protein sequence ID" value="HFC91559.1"/>
    <property type="molecule type" value="Genomic_DNA"/>
</dbReference>
<dbReference type="Proteomes" id="UP000885750">
    <property type="component" value="Unassembled WGS sequence"/>
</dbReference>
<dbReference type="GO" id="GO:0006878">
    <property type="term" value="P:intracellular copper ion homeostasis"/>
    <property type="evidence" value="ECO:0007669"/>
    <property type="project" value="InterPro"/>
</dbReference>
<reference evidence="2" key="1">
    <citation type="journal article" date="2020" name="mSystems">
        <title>Genome- and Community-Level Interaction Insights into Carbon Utilization and Element Cycling Functions of Hydrothermarchaeota in Hydrothermal Sediment.</title>
        <authorList>
            <person name="Zhou Z."/>
            <person name="Liu Y."/>
            <person name="Xu W."/>
            <person name="Pan J."/>
            <person name="Luo Z.H."/>
            <person name="Li M."/>
        </authorList>
    </citation>
    <scope>NUCLEOTIDE SEQUENCE [LARGE SCALE GENOMIC DNA]</scope>
    <source>
        <strain evidence="2">HyVt-493</strain>
    </source>
</reference>
<evidence type="ECO:0000313" key="2">
    <source>
        <dbReference type="EMBL" id="HFC91559.1"/>
    </source>
</evidence>
<dbReference type="Pfam" id="PF05275">
    <property type="entry name" value="CopB"/>
    <property type="match status" value="1"/>
</dbReference>
<gene>
    <name evidence="2" type="ORF">ENJ51_01965</name>
</gene>
<accession>A0A7V2SY48</accession>
<protein>
    <submittedName>
        <fullName evidence="2">Copper resistance protein B</fullName>
    </submittedName>
</protein>
<dbReference type="GO" id="GO:0009279">
    <property type="term" value="C:cell outer membrane"/>
    <property type="evidence" value="ECO:0007669"/>
    <property type="project" value="InterPro"/>
</dbReference>
<name>A0A7V2SY48_LEUMU</name>